<gene>
    <name evidence="4" type="ORF">SACU0126_LOCUS26659</name>
</gene>
<dbReference type="GO" id="GO:0003779">
    <property type="term" value="F:actin binding"/>
    <property type="evidence" value="ECO:0007669"/>
    <property type="project" value="UniProtKB-KW"/>
</dbReference>
<dbReference type="InterPro" id="IPR017904">
    <property type="entry name" value="ADF/Cofilin"/>
</dbReference>
<comment type="similarity">
    <text evidence="1">Belongs to the actin-binding proteins ADF family.</text>
</comment>
<dbReference type="GO" id="GO:0030042">
    <property type="term" value="P:actin filament depolymerization"/>
    <property type="evidence" value="ECO:0007669"/>
    <property type="project" value="InterPro"/>
</dbReference>
<dbReference type="EMBL" id="HBIQ01083544">
    <property type="protein sequence ID" value="CAE0585269.1"/>
    <property type="molecule type" value="Transcribed_RNA"/>
</dbReference>
<organism evidence="4">
    <name type="scientific">Strombidinopsis acuminata</name>
    <dbReference type="NCBI Taxonomy" id="141414"/>
    <lineage>
        <taxon>Eukaryota</taxon>
        <taxon>Sar</taxon>
        <taxon>Alveolata</taxon>
        <taxon>Ciliophora</taxon>
        <taxon>Intramacronucleata</taxon>
        <taxon>Spirotrichea</taxon>
        <taxon>Choreotrichia</taxon>
        <taxon>Choreotrichida</taxon>
        <taxon>Strombidinopsidae</taxon>
        <taxon>Strombidinopsis</taxon>
    </lineage>
</organism>
<dbReference type="SUPFAM" id="SSF55753">
    <property type="entry name" value="Actin depolymerizing proteins"/>
    <property type="match status" value="1"/>
</dbReference>
<reference evidence="4" key="1">
    <citation type="submission" date="2021-01" db="EMBL/GenBank/DDBJ databases">
        <authorList>
            <person name="Corre E."/>
            <person name="Pelletier E."/>
            <person name="Niang G."/>
            <person name="Scheremetjew M."/>
            <person name="Finn R."/>
            <person name="Kale V."/>
            <person name="Holt S."/>
            <person name="Cochrane G."/>
            <person name="Meng A."/>
            <person name="Brown T."/>
            <person name="Cohen L."/>
        </authorList>
    </citation>
    <scope>NUCLEOTIDE SEQUENCE</scope>
    <source>
        <strain evidence="4">SPMC142</strain>
    </source>
</reference>
<protein>
    <recommendedName>
        <fullName evidence="3">ADF-H domain-containing protein</fullName>
    </recommendedName>
</protein>
<proteinExistence type="inferred from homology"/>
<evidence type="ECO:0000259" key="3">
    <source>
        <dbReference type="PROSITE" id="PS51263"/>
    </source>
</evidence>
<dbReference type="InterPro" id="IPR029006">
    <property type="entry name" value="ADF-H/Gelsolin-like_dom_sf"/>
</dbReference>
<dbReference type="Pfam" id="PF00241">
    <property type="entry name" value="Cofilin_ADF"/>
    <property type="match status" value="1"/>
</dbReference>
<dbReference type="InterPro" id="IPR002108">
    <property type="entry name" value="ADF-H"/>
</dbReference>
<sequence>MTLPIHADVEAAFAEVRGRKARFMIMKMTEEVNEILLENKGARDATFDDFKAAMPADEPRYAIYDLEYNTEDGRKESKLLFIMYSPDSCVGAKGRTLKFAYANNKETLKNKCNPTHRELQVNDHEDIKEASWVADCQ</sequence>
<dbReference type="AlphaFoldDB" id="A0A7S3TIK6"/>
<name>A0A7S3TIK6_9SPIT</name>
<dbReference type="PANTHER" id="PTHR11913">
    <property type="entry name" value="COFILIN-RELATED"/>
    <property type="match status" value="1"/>
</dbReference>
<dbReference type="SMART" id="SM00102">
    <property type="entry name" value="ADF"/>
    <property type="match status" value="1"/>
</dbReference>
<evidence type="ECO:0000256" key="2">
    <source>
        <dbReference type="ARBA" id="ARBA00023203"/>
    </source>
</evidence>
<accession>A0A7S3TIK6</accession>
<dbReference type="Gene3D" id="3.40.20.10">
    <property type="entry name" value="Severin"/>
    <property type="match status" value="1"/>
</dbReference>
<dbReference type="PROSITE" id="PS51263">
    <property type="entry name" value="ADF_H"/>
    <property type="match status" value="1"/>
</dbReference>
<keyword evidence="2" id="KW-0009">Actin-binding</keyword>
<evidence type="ECO:0000256" key="1">
    <source>
        <dbReference type="ARBA" id="ARBA00006844"/>
    </source>
</evidence>
<dbReference type="CDD" id="cd11286">
    <property type="entry name" value="ADF_cofilin_like"/>
    <property type="match status" value="1"/>
</dbReference>
<feature type="domain" description="ADF-H" evidence="3">
    <location>
        <begin position="1"/>
        <end position="137"/>
    </location>
</feature>
<dbReference type="GO" id="GO:0015629">
    <property type="term" value="C:actin cytoskeleton"/>
    <property type="evidence" value="ECO:0007669"/>
    <property type="project" value="InterPro"/>
</dbReference>
<evidence type="ECO:0000313" key="4">
    <source>
        <dbReference type="EMBL" id="CAE0585269.1"/>
    </source>
</evidence>